<name>A0AAW7XAL3_9GAMM</name>
<feature type="chain" id="PRO_5043375760" evidence="2">
    <location>
        <begin position="23"/>
        <end position="243"/>
    </location>
</feature>
<dbReference type="RefSeq" id="WP_303493763.1">
    <property type="nucleotide sequence ID" value="NZ_JAUOPB010000015.1"/>
</dbReference>
<dbReference type="InterPro" id="IPR013424">
    <property type="entry name" value="Ice-binding_C"/>
</dbReference>
<feature type="signal peptide" evidence="2">
    <location>
        <begin position="1"/>
        <end position="22"/>
    </location>
</feature>
<keyword evidence="1" id="KW-0472">Membrane</keyword>
<keyword evidence="2" id="KW-0732">Signal</keyword>
<gene>
    <name evidence="4" type="ORF">Q4521_18400</name>
</gene>
<evidence type="ECO:0000256" key="2">
    <source>
        <dbReference type="SAM" id="SignalP"/>
    </source>
</evidence>
<evidence type="ECO:0000259" key="3">
    <source>
        <dbReference type="Pfam" id="PF07589"/>
    </source>
</evidence>
<protein>
    <submittedName>
        <fullName evidence="4">PEP-CTERM sorting domain-containing protein</fullName>
    </submittedName>
</protein>
<keyword evidence="1" id="KW-0812">Transmembrane</keyword>
<sequence>MSKSIKLLVGALALTTWQSASAVILTGEFSGVITNSQGYGLANGGANGETLTGTIWIDTEAAQLRDECSQSQYNCTRDTDYNDKWIDINYSFLGNTYSPDSPQYTYSYDGVWAYDQYTSDNRDFIQILEYDYESNSSNYAYDYAYLYIYDWINDIVTSDNLADISTLSFNWQDSTPGNCSASAGQCGYFHAYDYDNNTTTSYINANLTSLTLNAASVPEPGTMALFGMGMFGLYFSRRKMKRA</sequence>
<evidence type="ECO:0000313" key="4">
    <source>
        <dbReference type="EMBL" id="MDO6424464.1"/>
    </source>
</evidence>
<keyword evidence="1" id="KW-1133">Transmembrane helix</keyword>
<organism evidence="4 5">
    <name type="scientific">Saccharophagus degradans</name>
    <dbReference type="NCBI Taxonomy" id="86304"/>
    <lineage>
        <taxon>Bacteria</taxon>
        <taxon>Pseudomonadati</taxon>
        <taxon>Pseudomonadota</taxon>
        <taxon>Gammaproteobacteria</taxon>
        <taxon>Cellvibrionales</taxon>
        <taxon>Cellvibrionaceae</taxon>
        <taxon>Saccharophagus</taxon>
    </lineage>
</organism>
<dbReference type="AlphaFoldDB" id="A0AAW7XAL3"/>
<comment type="caution">
    <text evidence="4">The sequence shown here is derived from an EMBL/GenBank/DDBJ whole genome shotgun (WGS) entry which is preliminary data.</text>
</comment>
<dbReference type="Pfam" id="PF07589">
    <property type="entry name" value="PEP-CTERM"/>
    <property type="match status" value="1"/>
</dbReference>
<dbReference type="NCBIfam" id="TIGR02595">
    <property type="entry name" value="PEP_CTERM"/>
    <property type="match status" value="1"/>
</dbReference>
<accession>A0AAW7XAL3</accession>
<reference evidence="4" key="1">
    <citation type="submission" date="2023-07" db="EMBL/GenBank/DDBJ databases">
        <title>Genome content predicts the carbon catabolic preferences of heterotrophic bacteria.</title>
        <authorList>
            <person name="Gralka M."/>
        </authorList>
    </citation>
    <scope>NUCLEOTIDE SEQUENCE</scope>
    <source>
        <strain evidence="4">I3M17_2</strain>
    </source>
</reference>
<proteinExistence type="predicted"/>
<evidence type="ECO:0000313" key="5">
    <source>
        <dbReference type="Proteomes" id="UP001169760"/>
    </source>
</evidence>
<dbReference type="Proteomes" id="UP001169760">
    <property type="component" value="Unassembled WGS sequence"/>
</dbReference>
<evidence type="ECO:0000256" key="1">
    <source>
        <dbReference type="SAM" id="Phobius"/>
    </source>
</evidence>
<dbReference type="EMBL" id="JAUOPB010000015">
    <property type="protein sequence ID" value="MDO6424464.1"/>
    <property type="molecule type" value="Genomic_DNA"/>
</dbReference>
<feature type="domain" description="Ice-binding protein C-terminal" evidence="3">
    <location>
        <begin position="216"/>
        <end position="238"/>
    </location>
</feature>
<feature type="transmembrane region" description="Helical" evidence="1">
    <location>
        <begin position="220"/>
        <end position="236"/>
    </location>
</feature>